<dbReference type="HOGENOM" id="CLU_447151_0_0_1"/>
<evidence type="ECO:0000313" key="2">
    <source>
        <dbReference type="Proteomes" id="UP000009022"/>
    </source>
</evidence>
<dbReference type="SMART" id="SM00671">
    <property type="entry name" value="SEL1"/>
    <property type="match status" value="6"/>
</dbReference>
<dbReference type="InterPro" id="IPR006597">
    <property type="entry name" value="Sel1-like"/>
</dbReference>
<name>B3SC21_TRIAD</name>
<dbReference type="InParanoid" id="B3SC21"/>
<keyword evidence="2" id="KW-1185">Reference proteome</keyword>
<protein>
    <submittedName>
        <fullName evidence="1">Uncharacterized protein</fullName>
    </submittedName>
</protein>
<accession>B3SC21</accession>
<dbReference type="EMBL" id="DS985267">
    <property type="protein sequence ID" value="EDV19775.1"/>
    <property type="molecule type" value="Genomic_DNA"/>
</dbReference>
<gene>
    <name evidence="1" type="ORF">TRIADDRAFT_61821</name>
</gene>
<dbReference type="PANTHER" id="PTHR43628">
    <property type="entry name" value="ACTIVATOR OF C KINASE PROTEIN 1-RELATED"/>
    <property type="match status" value="1"/>
</dbReference>
<dbReference type="GO" id="GO:0036503">
    <property type="term" value="P:ERAD pathway"/>
    <property type="evidence" value="ECO:0000318"/>
    <property type="project" value="GO_Central"/>
</dbReference>
<dbReference type="InterPro" id="IPR052945">
    <property type="entry name" value="Mitotic_Regulator"/>
</dbReference>
<dbReference type="CTD" id="6758967"/>
<sequence length="611" mass="70592">MPLKVEQLIKSLVNATEVKQLYDRVSSKISFQAEELSSTCFELARIHHYGLGSTPKDLDKAFRLYVKAAKKNHPIAQFVICQLYDWEKNSIDSTEDIERMIAFKAEMYVNSASQSVYYCGAHEELYRHCKKSVSWRDIINSMELKFYSRLKFEEDTDKSGYNYNRLGYVLILKGSWNILERKKSYKKAIKCFRKAAKLGNADAYWNISYWIYYLGYGYPKNISKYNKYLKLAADYGHPVAISIMVSLYYSEDLKDLNSSYCCRGYVEFLYRNFPTAFASYYFALMFLYGLGGVKKNPLLAIQLLEESVVRSDFIFSFANQWSSFLLAFIYYKGIGAKKDITAAMHYFALAASLGYDEAYPYIAKLLLQHKLLPSADKKASLLLHFAKDNSPIDTSTNRLATYYLGKMKANDDHSGSLKESKEYLDQTFVSYRASLVEDPSANVYYRLGRILESDFGRYRDLKKARMYYRLAYNVSLKTRNQFTRLYGEKAKKRVQTDSKRRRKMIRDETVCVKKSLTKLNCLRVAKALHQAQAGDHSPIKKRKDITHLICGGPQTLRRLLARYRSLLTEIAIAWISDQLTASIIKAKLTDLALSFLFTTHQRLISVLSGIQ</sequence>
<dbReference type="PANTHER" id="PTHR43628:SF1">
    <property type="entry name" value="CHITIN SYNTHASE REGULATORY FACTOR 2-RELATED"/>
    <property type="match status" value="1"/>
</dbReference>
<dbReference type="InterPro" id="IPR011990">
    <property type="entry name" value="TPR-like_helical_dom_sf"/>
</dbReference>
<organism evidence="1 2">
    <name type="scientific">Trichoplax adhaerens</name>
    <name type="common">Trichoplax reptans</name>
    <dbReference type="NCBI Taxonomy" id="10228"/>
    <lineage>
        <taxon>Eukaryota</taxon>
        <taxon>Metazoa</taxon>
        <taxon>Placozoa</taxon>
        <taxon>Uniplacotomia</taxon>
        <taxon>Trichoplacea</taxon>
        <taxon>Trichoplacidae</taxon>
        <taxon>Trichoplax</taxon>
    </lineage>
</organism>
<dbReference type="SUPFAM" id="SSF81901">
    <property type="entry name" value="HCP-like"/>
    <property type="match status" value="3"/>
</dbReference>
<dbReference type="OrthoDB" id="272077at2759"/>
<dbReference type="PhylomeDB" id="B3SC21"/>
<proteinExistence type="predicted"/>
<dbReference type="KEGG" id="tad:TRIADDRAFT_61821"/>
<dbReference type="Gene3D" id="1.25.40.10">
    <property type="entry name" value="Tetratricopeptide repeat domain"/>
    <property type="match status" value="3"/>
</dbReference>
<dbReference type="GeneID" id="6758967"/>
<dbReference type="Proteomes" id="UP000009022">
    <property type="component" value="Unassembled WGS sequence"/>
</dbReference>
<evidence type="ECO:0000313" key="1">
    <source>
        <dbReference type="EMBL" id="EDV19775.1"/>
    </source>
</evidence>
<dbReference type="RefSeq" id="XP_002117799.1">
    <property type="nucleotide sequence ID" value="XM_002117763.1"/>
</dbReference>
<dbReference type="GO" id="GO:0005789">
    <property type="term" value="C:endoplasmic reticulum membrane"/>
    <property type="evidence" value="ECO:0000318"/>
    <property type="project" value="GO_Central"/>
</dbReference>
<reference evidence="1 2" key="1">
    <citation type="journal article" date="2008" name="Nature">
        <title>The Trichoplax genome and the nature of placozoans.</title>
        <authorList>
            <person name="Srivastava M."/>
            <person name="Begovic E."/>
            <person name="Chapman J."/>
            <person name="Putnam N.H."/>
            <person name="Hellsten U."/>
            <person name="Kawashima T."/>
            <person name="Kuo A."/>
            <person name="Mitros T."/>
            <person name="Salamov A."/>
            <person name="Carpenter M.L."/>
            <person name="Signorovitch A.Y."/>
            <person name="Moreno M.A."/>
            <person name="Kamm K."/>
            <person name="Grimwood J."/>
            <person name="Schmutz J."/>
            <person name="Shapiro H."/>
            <person name="Grigoriev I.V."/>
            <person name="Buss L.W."/>
            <person name="Schierwater B."/>
            <person name="Dellaporta S.L."/>
            <person name="Rokhsar D.S."/>
        </authorList>
    </citation>
    <scope>NUCLEOTIDE SEQUENCE [LARGE SCALE GENOMIC DNA]</scope>
    <source>
        <strain evidence="1 2">Grell-BS-1999</strain>
    </source>
</reference>
<dbReference type="Pfam" id="PF08238">
    <property type="entry name" value="Sel1"/>
    <property type="match status" value="6"/>
</dbReference>
<dbReference type="AlphaFoldDB" id="B3SC21"/>